<dbReference type="PANTHER" id="PTHR35936">
    <property type="entry name" value="MEMBRANE-BOUND LYTIC MUREIN TRANSGLYCOSYLASE F"/>
    <property type="match status" value="1"/>
</dbReference>
<dbReference type="SUPFAM" id="SSF53850">
    <property type="entry name" value="Periplasmic binding protein-like II"/>
    <property type="match status" value="1"/>
</dbReference>
<dbReference type="Proteomes" id="UP001596074">
    <property type="component" value="Unassembled WGS sequence"/>
</dbReference>
<sequence>MGVRVRVAGCRRAVAAVAALAAGCATLAGCAGGEESSLLAKETLVAGVRPDLPGLGLRRPDGGFEGLDVDVARYVAGRMGKTVRFRPALAGDRERLLREGRVDLVPTFWVEPEWKLRLAFAGPYYLSYQDILVRSDERGVRAVRDLRGRRLCAVEGSGAAEQVIEERQVAAVPVPARSYDECAAMLAAGRVDAITTNDTILAGLQKRQGRGFRLVNARFGERRTGIGMRRDDPAGCEAVNKAITEMYQDGTAARLLAKWFGGSGMDLSVVEVPQFEGCE</sequence>
<evidence type="ECO:0000313" key="5">
    <source>
        <dbReference type="Proteomes" id="UP001596074"/>
    </source>
</evidence>
<dbReference type="Pfam" id="PF00497">
    <property type="entry name" value="SBP_bac_3"/>
    <property type="match status" value="1"/>
</dbReference>
<dbReference type="PROSITE" id="PS51257">
    <property type="entry name" value="PROKAR_LIPOPROTEIN"/>
    <property type="match status" value="1"/>
</dbReference>
<dbReference type="Gene3D" id="3.40.190.10">
    <property type="entry name" value="Periplasmic binding protein-like II"/>
    <property type="match status" value="2"/>
</dbReference>
<name>A0ABW1ACH5_9ACTN</name>
<organism evidence="4 5">
    <name type="scientific">Actinomadura rugatobispora</name>
    <dbReference type="NCBI Taxonomy" id="1994"/>
    <lineage>
        <taxon>Bacteria</taxon>
        <taxon>Bacillati</taxon>
        <taxon>Actinomycetota</taxon>
        <taxon>Actinomycetes</taxon>
        <taxon>Streptosporangiales</taxon>
        <taxon>Thermomonosporaceae</taxon>
        <taxon>Actinomadura</taxon>
    </lineage>
</organism>
<feature type="chain" id="PRO_5046399798" evidence="2">
    <location>
        <begin position="22"/>
        <end position="279"/>
    </location>
</feature>
<dbReference type="EMBL" id="JBHSON010000065">
    <property type="protein sequence ID" value="MFC5751205.1"/>
    <property type="molecule type" value="Genomic_DNA"/>
</dbReference>
<feature type="domain" description="Solute-binding protein family 3/N-terminal" evidence="3">
    <location>
        <begin position="43"/>
        <end position="263"/>
    </location>
</feature>
<evidence type="ECO:0000313" key="4">
    <source>
        <dbReference type="EMBL" id="MFC5751205.1"/>
    </source>
</evidence>
<accession>A0ABW1ACH5</accession>
<keyword evidence="1 2" id="KW-0732">Signal</keyword>
<evidence type="ECO:0000256" key="2">
    <source>
        <dbReference type="SAM" id="SignalP"/>
    </source>
</evidence>
<evidence type="ECO:0000259" key="3">
    <source>
        <dbReference type="SMART" id="SM00062"/>
    </source>
</evidence>
<feature type="signal peptide" evidence="2">
    <location>
        <begin position="1"/>
        <end position="21"/>
    </location>
</feature>
<evidence type="ECO:0000256" key="1">
    <source>
        <dbReference type="ARBA" id="ARBA00022729"/>
    </source>
</evidence>
<dbReference type="InterPro" id="IPR001638">
    <property type="entry name" value="Solute-binding_3/MltF_N"/>
</dbReference>
<comment type="caution">
    <text evidence="4">The sequence shown here is derived from an EMBL/GenBank/DDBJ whole genome shotgun (WGS) entry which is preliminary data.</text>
</comment>
<protein>
    <submittedName>
        <fullName evidence="4">Transporter substrate-binding domain-containing protein</fullName>
    </submittedName>
</protein>
<dbReference type="SMART" id="SM00062">
    <property type="entry name" value="PBPb"/>
    <property type="match status" value="1"/>
</dbReference>
<dbReference type="RefSeq" id="WP_378287101.1">
    <property type="nucleotide sequence ID" value="NZ_JBHSON010000065.1"/>
</dbReference>
<dbReference type="PANTHER" id="PTHR35936:SF17">
    <property type="entry name" value="ARGININE-BINDING EXTRACELLULAR PROTEIN ARTP"/>
    <property type="match status" value="1"/>
</dbReference>
<reference evidence="5" key="1">
    <citation type="journal article" date="2019" name="Int. J. Syst. Evol. Microbiol.">
        <title>The Global Catalogue of Microorganisms (GCM) 10K type strain sequencing project: providing services to taxonomists for standard genome sequencing and annotation.</title>
        <authorList>
            <consortium name="The Broad Institute Genomics Platform"/>
            <consortium name="The Broad Institute Genome Sequencing Center for Infectious Disease"/>
            <person name="Wu L."/>
            <person name="Ma J."/>
        </authorList>
    </citation>
    <scope>NUCLEOTIDE SEQUENCE [LARGE SCALE GENOMIC DNA]</scope>
    <source>
        <strain evidence="5">KCTC 42087</strain>
    </source>
</reference>
<gene>
    <name evidence="4" type="ORF">ACFPZN_36790</name>
</gene>
<proteinExistence type="predicted"/>
<keyword evidence="5" id="KW-1185">Reference proteome</keyword>